<dbReference type="EMBL" id="JAUSUZ010000001">
    <property type="protein sequence ID" value="MDQ0364142.1"/>
    <property type="molecule type" value="Genomic_DNA"/>
</dbReference>
<dbReference type="RefSeq" id="WP_307235310.1">
    <property type="nucleotide sequence ID" value="NZ_JAUSUZ010000001.1"/>
</dbReference>
<organism evidence="9 10">
    <name type="scientific">Catenuloplanes indicus</name>
    <dbReference type="NCBI Taxonomy" id="137267"/>
    <lineage>
        <taxon>Bacteria</taxon>
        <taxon>Bacillati</taxon>
        <taxon>Actinomycetota</taxon>
        <taxon>Actinomycetes</taxon>
        <taxon>Micromonosporales</taxon>
        <taxon>Micromonosporaceae</taxon>
        <taxon>Catenuloplanes</taxon>
    </lineage>
</organism>
<dbReference type="SUPFAM" id="SSF52540">
    <property type="entry name" value="P-loop containing nucleoside triphosphate hydrolases"/>
    <property type="match status" value="1"/>
</dbReference>
<accession>A0AAE4AVL2</accession>
<dbReference type="GO" id="GO:0016887">
    <property type="term" value="F:ATP hydrolysis activity"/>
    <property type="evidence" value="ECO:0007669"/>
    <property type="project" value="InterPro"/>
</dbReference>
<keyword evidence="4" id="KW-1003">Cell membrane</keyword>
<keyword evidence="6 9" id="KW-0067">ATP-binding</keyword>
<dbReference type="GO" id="GO:0005886">
    <property type="term" value="C:plasma membrane"/>
    <property type="evidence" value="ECO:0007669"/>
    <property type="project" value="UniProtKB-SubCell"/>
</dbReference>
<dbReference type="Gene3D" id="3.40.50.300">
    <property type="entry name" value="P-loop containing nucleotide triphosphate hydrolases"/>
    <property type="match status" value="1"/>
</dbReference>
<reference evidence="9 10" key="1">
    <citation type="submission" date="2023-07" db="EMBL/GenBank/DDBJ databases">
        <title>Sequencing the genomes of 1000 actinobacteria strains.</title>
        <authorList>
            <person name="Klenk H.-P."/>
        </authorList>
    </citation>
    <scope>NUCLEOTIDE SEQUENCE [LARGE SCALE GENOMIC DNA]</scope>
    <source>
        <strain evidence="9 10">DSM 44709</strain>
    </source>
</reference>
<proteinExistence type="inferred from homology"/>
<comment type="similarity">
    <text evidence="2">Belongs to the ABC transporter superfamily.</text>
</comment>
<evidence type="ECO:0000313" key="10">
    <source>
        <dbReference type="Proteomes" id="UP001240236"/>
    </source>
</evidence>
<dbReference type="PROSITE" id="PS50893">
    <property type="entry name" value="ABC_TRANSPORTER_2"/>
    <property type="match status" value="1"/>
</dbReference>
<name>A0AAE4AVL2_9ACTN</name>
<evidence type="ECO:0000256" key="2">
    <source>
        <dbReference type="ARBA" id="ARBA00005417"/>
    </source>
</evidence>
<dbReference type="CDD" id="cd03257">
    <property type="entry name" value="ABC_NikE_OppD_transporters"/>
    <property type="match status" value="1"/>
</dbReference>
<gene>
    <name evidence="9" type="ORF">J2S42_000811</name>
</gene>
<dbReference type="PANTHER" id="PTHR43297:SF2">
    <property type="entry name" value="DIPEPTIDE TRANSPORT ATP-BINDING PROTEIN DPPD"/>
    <property type="match status" value="1"/>
</dbReference>
<protein>
    <submittedName>
        <fullName evidence="9">Peptide/nickel transport system ATP-binding protein</fullName>
    </submittedName>
</protein>
<dbReference type="SMART" id="SM00382">
    <property type="entry name" value="AAA"/>
    <property type="match status" value="1"/>
</dbReference>
<evidence type="ECO:0000256" key="4">
    <source>
        <dbReference type="ARBA" id="ARBA00022475"/>
    </source>
</evidence>
<dbReference type="PROSITE" id="PS00211">
    <property type="entry name" value="ABC_TRANSPORTER_1"/>
    <property type="match status" value="1"/>
</dbReference>
<dbReference type="InterPro" id="IPR050388">
    <property type="entry name" value="ABC_Ni/Peptide_Import"/>
</dbReference>
<comment type="caution">
    <text evidence="9">The sequence shown here is derived from an EMBL/GenBank/DDBJ whole genome shotgun (WGS) entry which is preliminary data.</text>
</comment>
<dbReference type="GO" id="GO:0005524">
    <property type="term" value="F:ATP binding"/>
    <property type="evidence" value="ECO:0007669"/>
    <property type="project" value="UniProtKB-KW"/>
</dbReference>
<evidence type="ECO:0000313" key="9">
    <source>
        <dbReference type="EMBL" id="MDQ0364142.1"/>
    </source>
</evidence>
<keyword evidence="3" id="KW-0813">Transport</keyword>
<dbReference type="AlphaFoldDB" id="A0AAE4AVL2"/>
<dbReference type="InterPro" id="IPR003593">
    <property type="entry name" value="AAA+_ATPase"/>
</dbReference>
<dbReference type="PANTHER" id="PTHR43297">
    <property type="entry name" value="OLIGOPEPTIDE TRANSPORT ATP-BINDING PROTEIN APPD"/>
    <property type="match status" value="1"/>
</dbReference>
<keyword evidence="10" id="KW-1185">Reference proteome</keyword>
<evidence type="ECO:0000256" key="6">
    <source>
        <dbReference type="ARBA" id="ARBA00022840"/>
    </source>
</evidence>
<dbReference type="InterPro" id="IPR027417">
    <property type="entry name" value="P-loop_NTPase"/>
</dbReference>
<keyword evidence="7" id="KW-0472">Membrane</keyword>
<evidence type="ECO:0000259" key="8">
    <source>
        <dbReference type="PROSITE" id="PS50893"/>
    </source>
</evidence>
<evidence type="ECO:0000256" key="7">
    <source>
        <dbReference type="ARBA" id="ARBA00023136"/>
    </source>
</evidence>
<dbReference type="Proteomes" id="UP001240236">
    <property type="component" value="Unassembled WGS sequence"/>
</dbReference>
<evidence type="ECO:0000256" key="5">
    <source>
        <dbReference type="ARBA" id="ARBA00022741"/>
    </source>
</evidence>
<feature type="domain" description="ABC transporter" evidence="8">
    <location>
        <begin position="6"/>
        <end position="279"/>
    </location>
</feature>
<evidence type="ECO:0000256" key="3">
    <source>
        <dbReference type="ARBA" id="ARBA00022448"/>
    </source>
</evidence>
<dbReference type="InterPro" id="IPR017871">
    <property type="entry name" value="ABC_transporter-like_CS"/>
</dbReference>
<keyword evidence="5" id="KW-0547">Nucleotide-binding</keyword>
<comment type="subcellular location">
    <subcellularLocation>
        <location evidence="1">Cell membrane</location>
        <topology evidence="1">Peripheral membrane protein</topology>
    </subcellularLocation>
</comment>
<dbReference type="InterPro" id="IPR003439">
    <property type="entry name" value="ABC_transporter-like_ATP-bd"/>
</dbReference>
<evidence type="ECO:0000256" key="1">
    <source>
        <dbReference type="ARBA" id="ARBA00004202"/>
    </source>
</evidence>
<dbReference type="Pfam" id="PF00005">
    <property type="entry name" value="ABC_tran"/>
    <property type="match status" value="1"/>
</dbReference>
<sequence>MGERVLAVAGLAVHRRGRALVPGVDLACAAGERVAIVGASGSGKSLTARAILGALPSGLHATGSLRIAGHEVLDTPAAVRLPVCRAAAVLQDSALALHPLIPVGAQIALPLRASRTTPETAGHGLRPAAETPVRRGRFTRSLAGMPVRGGHDVRALVAELLDAVGLPADTADRYPGELSGGQRQRVCLAVALAARPPLIVADEPTTALDVITQAAIVELLRDRTGGPGQPALLFITHDLAVAAALCTRVVVMHDGIVAEDGPLPTVLGAPRHPHTRELVRHARAATL</sequence>